<keyword evidence="1" id="KW-0812">Transmembrane</keyword>
<keyword evidence="2" id="KW-1185">Reference proteome</keyword>
<protein>
    <submittedName>
        <fullName evidence="3">Uncharacterized protein</fullName>
    </submittedName>
</protein>
<dbReference type="WBParaSite" id="PgR039_g052_t01">
    <property type="protein sequence ID" value="PgR039_g052_t01"/>
    <property type="gene ID" value="PgR039_g052"/>
</dbReference>
<proteinExistence type="predicted"/>
<organism evidence="2 3">
    <name type="scientific">Parascaris univalens</name>
    <name type="common">Nematode worm</name>
    <dbReference type="NCBI Taxonomy" id="6257"/>
    <lineage>
        <taxon>Eukaryota</taxon>
        <taxon>Metazoa</taxon>
        <taxon>Ecdysozoa</taxon>
        <taxon>Nematoda</taxon>
        <taxon>Chromadorea</taxon>
        <taxon>Rhabditida</taxon>
        <taxon>Spirurina</taxon>
        <taxon>Ascaridomorpha</taxon>
        <taxon>Ascaridoidea</taxon>
        <taxon>Ascarididae</taxon>
        <taxon>Parascaris</taxon>
    </lineage>
</organism>
<feature type="transmembrane region" description="Helical" evidence="1">
    <location>
        <begin position="56"/>
        <end position="80"/>
    </location>
</feature>
<reference evidence="3" key="1">
    <citation type="submission" date="2022-11" db="UniProtKB">
        <authorList>
            <consortium name="WormBaseParasite"/>
        </authorList>
    </citation>
    <scope>IDENTIFICATION</scope>
</reference>
<keyword evidence="1" id="KW-0472">Membrane</keyword>
<keyword evidence="1" id="KW-1133">Transmembrane helix</keyword>
<sequence length="191" mass="21810">MRVSVNTVIAFLLTVVFLSYIPGFYIYLYFTRIAFQSFNEPFEFTTLFIEFIKRSAALIACTIAIIIYSDMAFPFVLACFGKILQSAGVEVDEDASVVQRKKETLLRIQDRSRCLDDRQEISSQLAASEQERNSPSSLDVSFECQQEQINDEAFRERMKLISLTDNAHIESVSEFFCGRDLSICTSVVQSR</sequence>
<evidence type="ECO:0000313" key="3">
    <source>
        <dbReference type="WBParaSite" id="PgR039_g052_t01"/>
    </source>
</evidence>
<dbReference type="AlphaFoldDB" id="A0A915BGQ7"/>
<feature type="transmembrane region" description="Helical" evidence="1">
    <location>
        <begin position="7"/>
        <end position="30"/>
    </location>
</feature>
<name>A0A915BGQ7_PARUN</name>
<evidence type="ECO:0000256" key="1">
    <source>
        <dbReference type="SAM" id="Phobius"/>
    </source>
</evidence>
<accession>A0A915BGQ7</accession>
<evidence type="ECO:0000313" key="2">
    <source>
        <dbReference type="Proteomes" id="UP000887569"/>
    </source>
</evidence>
<dbReference type="Proteomes" id="UP000887569">
    <property type="component" value="Unplaced"/>
</dbReference>